<accession>A0A4C1Z4W6</accession>
<reference evidence="1 2" key="1">
    <citation type="journal article" date="2019" name="Commun. Biol.">
        <title>The bagworm genome reveals a unique fibroin gene that provides high tensile strength.</title>
        <authorList>
            <person name="Kono N."/>
            <person name="Nakamura H."/>
            <person name="Ohtoshi R."/>
            <person name="Tomita M."/>
            <person name="Numata K."/>
            <person name="Arakawa K."/>
        </authorList>
    </citation>
    <scope>NUCLEOTIDE SEQUENCE [LARGE SCALE GENOMIC DNA]</scope>
</reference>
<evidence type="ECO:0000313" key="2">
    <source>
        <dbReference type="Proteomes" id="UP000299102"/>
    </source>
</evidence>
<proteinExistence type="predicted"/>
<keyword evidence="2" id="KW-1185">Reference proteome</keyword>
<evidence type="ECO:0000313" key="1">
    <source>
        <dbReference type="EMBL" id="GBP82690.1"/>
    </source>
</evidence>
<organism evidence="1 2">
    <name type="scientific">Eumeta variegata</name>
    <name type="common">Bagworm moth</name>
    <name type="synonym">Eumeta japonica</name>
    <dbReference type="NCBI Taxonomy" id="151549"/>
    <lineage>
        <taxon>Eukaryota</taxon>
        <taxon>Metazoa</taxon>
        <taxon>Ecdysozoa</taxon>
        <taxon>Arthropoda</taxon>
        <taxon>Hexapoda</taxon>
        <taxon>Insecta</taxon>
        <taxon>Pterygota</taxon>
        <taxon>Neoptera</taxon>
        <taxon>Endopterygota</taxon>
        <taxon>Lepidoptera</taxon>
        <taxon>Glossata</taxon>
        <taxon>Ditrysia</taxon>
        <taxon>Tineoidea</taxon>
        <taxon>Psychidae</taxon>
        <taxon>Oiketicinae</taxon>
        <taxon>Eumeta</taxon>
    </lineage>
</organism>
<dbReference type="OrthoDB" id="7383073at2759"/>
<sequence>MSERFKVTKFEEPSGKTYKNYGATSADGDMELTGKLLANSVANRIFGSLQSLGIHCWTQASSLDSRDYDYGPPVTIVARYLDQVVDSPGRRPSHAATPARGHHPSIILLQRLSVLPAMFYPLSLKLAIL</sequence>
<gene>
    <name evidence="1" type="ORF">EVAR_62108_1</name>
</gene>
<comment type="caution">
    <text evidence="1">The sequence shown here is derived from an EMBL/GenBank/DDBJ whole genome shotgun (WGS) entry which is preliminary data.</text>
</comment>
<dbReference type="EMBL" id="BGZK01001580">
    <property type="protein sequence ID" value="GBP82690.1"/>
    <property type="molecule type" value="Genomic_DNA"/>
</dbReference>
<dbReference type="Proteomes" id="UP000299102">
    <property type="component" value="Unassembled WGS sequence"/>
</dbReference>
<name>A0A4C1Z4W6_EUMVA</name>
<protein>
    <submittedName>
        <fullName evidence="1">Uncharacterized protein</fullName>
    </submittedName>
</protein>
<dbReference type="AlphaFoldDB" id="A0A4C1Z4W6"/>